<evidence type="ECO:0008006" key="21">
    <source>
        <dbReference type="Google" id="ProtNLM"/>
    </source>
</evidence>
<accession>A0A6A3ELG1</accession>
<evidence type="ECO:0000256" key="2">
    <source>
        <dbReference type="SAM" id="SignalP"/>
    </source>
</evidence>
<dbReference type="Proteomes" id="UP000476176">
    <property type="component" value="Unassembled WGS sequence"/>
</dbReference>
<evidence type="ECO:0000256" key="1">
    <source>
        <dbReference type="SAM" id="MobiDB-lite"/>
    </source>
</evidence>
<evidence type="ECO:0000313" key="8">
    <source>
        <dbReference type="EMBL" id="KAE9197501.1"/>
    </source>
</evidence>
<evidence type="ECO:0000313" key="3">
    <source>
        <dbReference type="EMBL" id="KAE8932120.1"/>
    </source>
</evidence>
<dbReference type="EMBL" id="QXGB01001081">
    <property type="protein sequence ID" value="KAE9197501.1"/>
    <property type="molecule type" value="Genomic_DNA"/>
</dbReference>
<feature type="signal peptide" evidence="2">
    <location>
        <begin position="1"/>
        <end position="20"/>
    </location>
</feature>
<gene>
    <name evidence="11" type="ORF">PF001_g15515</name>
    <name evidence="10" type="ORF">PF002_g17509</name>
    <name evidence="9" type="ORF">PF004_g15495</name>
    <name evidence="8" type="ORF">PF005_g16490</name>
    <name evidence="7" type="ORF">PF006_g15583</name>
    <name evidence="5" type="ORF">PF007_g22904</name>
    <name evidence="3" type="ORF">PF009_g17845</name>
    <name evidence="6" type="ORF">PF010_g16021</name>
    <name evidence="4" type="ORF">PF011_g14469</name>
</gene>
<evidence type="ECO:0000313" key="6">
    <source>
        <dbReference type="EMBL" id="KAE9097298.1"/>
    </source>
</evidence>
<sequence>MVLMLTCSLCLSFRALWTSSLRPRDLNRVCMPGHLRRHACNCIFSARRHAPRGFHSLGQASSCSGEPWTTSREDPRHSTSRGTGRFAIPLSANFSAARQPSSVANSRAFSDVGNSRGVGRRCDR</sequence>
<evidence type="ECO:0000313" key="11">
    <source>
        <dbReference type="EMBL" id="KAE9299258.1"/>
    </source>
</evidence>
<evidence type="ECO:0000313" key="16">
    <source>
        <dbReference type="Proteomes" id="UP000440732"/>
    </source>
</evidence>
<feature type="compositionally biased region" description="Polar residues" evidence="1">
    <location>
        <begin position="58"/>
        <end position="70"/>
    </location>
</feature>
<keyword evidence="2" id="KW-0732">Signal</keyword>
<keyword evidence="13" id="KW-1185">Reference proteome</keyword>
<dbReference type="Proteomes" id="UP000441208">
    <property type="component" value="Unassembled WGS sequence"/>
</dbReference>
<feature type="region of interest" description="Disordered" evidence="1">
    <location>
        <begin position="99"/>
        <end position="124"/>
    </location>
</feature>
<name>A0A6A3ELG1_9STRA</name>
<evidence type="ECO:0000313" key="18">
    <source>
        <dbReference type="Proteomes" id="UP000460718"/>
    </source>
</evidence>
<feature type="chain" id="PRO_5036379379" description="Secreted protein" evidence="2">
    <location>
        <begin position="21"/>
        <end position="124"/>
    </location>
</feature>
<evidence type="ECO:0000313" key="20">
    <source>
        <dbReference type="Proteomes" id="UP000488956"/>
    </source>
</evidence>
<dbReference type="EMBL" id="QXFX01001074">
    <property type="protein sequence ID" value="KAE9097298.1"/>
    <property type="molecule type" value="Genomic_DNA"/>
</dbReference>
<evidence type="ECO:0000313" key="13">
    <source>
        <dbReference type="Proteomes" id="UP000433483"/>
    </source>
</evidence>
<dbReference type="EMBL" id="QXGD01001093">
    <property type="protein sequence ID" value="KAE9214979.1"/>
    <property type="molecule type" value="Genomic_DNA"/>
</dbReference>
<evidence type="ECO:0000313" key="15">
    <source>
        <dbReference type="Proteomes" id="UP000440367"/>
    </source>
</evidence>
<dbReference type="EMBL" id="QXGA01001036">
    <property type="protein sequence ID" value="KAE9131163.1"/>
    <property type="molecule type" value="Genomic_DNA"/>
</dbReference>
<comment type="caution">
    <text evidence="3">The sequence shown here is derived from an EMBL/GenBank/DDBJ whole genome shotgun (WGS) entry which is preliminary data.</text>
</comment>
<feature type="region of interest" description="Disordered" evidence="1">
    <location>
        <begin position="57"/>
        <end position="84"/>
    </location>
</feature>
<dbReference type="EMBL" id="QXGC01001043">
    <property type="protein sequence ID" value="KAE9212920.1"/>
    <property type="molecule type" value="Genomic_DNA"/>
</dbReference>
<dbReference type="Proteomes" id="UP000440732">
    <property type="component" value="Unassembled WGS sequence"/>
</dbReference>
<dbReference type="AlphaFoldDB" id="A0A6A3ELG1"/>
<dbReference type="EMBL" id="QXFZ01002098">
    <property type="protein sequence ID" value="KAE9080788.1"/>
    <property type="molecule type" value="Genomic_DNA"/>
</dbReference>
<dbReference type="Proteomes" id="UP000460718">
    <property type="component" value="Unassembled WGS sequence"/>
</dbReference>
<dbReference type="EMBL" id="QXFW01000936">
    <property type="protein sequence ID" value="KAE8999808.1"/>
    <property type="molecule type" value="Genomic_DNA"/>
</dbReference>
<dbReference type="Proteomes" id="UP000437068">
    <property type="component" value="Unassembled WGS sequence"/>
</dbReference>
<evidence type="ECO:0000313" key="19">
    <source>
        <dbReference type="Proteomes" id="UP000476176"/>
    </source>
</evidence>
<dbReference type="EMBL" id="QXGF01001156">
    <property type="protein sequence ID" value="KAE8932120.1"/>
    <property type="molecule type" value="Genomic_DNA"/>
</dbReference>
<dbReference type="EMBL" id="QXGE01001015">
    <property type="protein sequence ID" value="KAE9299258.1"/>
    <property type="molecule type" value="Genomic_DNA"/>
</dbReference>
<feature type="compositionally biased region" description="Polar residues" evidence="1">
    <location>
        <begin position="99"/>
        <end position="108"/>
    </location>
</feature>
<evidence type="ECO:0000313" key="14">
    <source>
        <dbReference type="Proteomes" id="UP000437068"/>
    </source>
</evidence>
<protein>
    <recommendedName>
        <fullName evidence="21">Secreted protein</fullName>
    </recommendedName>
</protein>
<dbReference type="Proteomes" id="UP000440367">
    <property type="component" value="Unassembled WGS sequence"/>
</dbReference>
<evidence type="ECO:0000313" key="5">
    <source>
        <dbReference type="EMBL" id="KAE9080788.1"/>
    </source>
</evidence>
<proteinExistence type="predicted"/>
<dbReference type="Proteomes" id="UP000429523">
    <property type="component" value="Unassembled WGS sequence"/>
</dbReference>
<evidence type="ECO:0000313" key="7">
    <source>
        <dbReference type="EMBL" id="KAE9131163.1"/>
    </source>
</evidence>
<dbReference type="Proteomes" id="UP000433483">
    <property type="component" value="Unassembled WGS sequence"/>
</dbReference>
<dbReference type="Proteomes" id="UP000488956">
    <property type="component" value="Unassembled WGS sequence"/>
</dbReference>
<evidence type="ECO:0000313" key="17">
    <source>
        <dbReference type="Proteomes" id="UP000441208"/>
    </source>
</evidence>
<evidence type="ECO:0000313" key="12">
    <source>
        <dbReference type="Proteomes" id="UP000429523"/>
    </source>
</evidence>
<organism evidence="3 12">
    <name type="scientific">Phytophthora fragariae</name>
    <dbReference type="NCBI Taxonomy" id="53985"/>
    <lineage>
        <taxon>Eukaryota</taxon>
        <taxon>Sar</taxon>
        <taxon>Stramenopiles</taxon>
        <taxon>Oomycota</taxon>
        <taxon>Peronosporomycetes</taxon>
        <taxon>Peronosporales</taxon>
        <taxon>Peronosporaceae</taxon>
        <taxon>Phytophthora</taxon>
    </lineage>
</organism>
<evidence type="ECO:0000313" key="4">
    <source>
        <dbReference type="EMBL" id="KAE8999808.1"/>
    </source>
</evidence>
<reference evidence="12 13" key="1">
    <citation type="submission" date="2018-08" db="EMBL/GenBank/DDBJ databases">
        <title>Genomic investigation of the strawberry pathogen Phytophthora fragariae indicates pathogenicity is determined by transcriptional variation in three key races.</title>
        <authorList>
            <person name="Adams T.M."/>
            <person name="Armitage A.D."/>
            <person name="Sobczyk M.K."/>
            <person name="Bates H.J."/>
            <person name="Dunwell J.M."/>
            <person name="Nellist C.F."/>
            <person name="Harrison R.J."/>
        </authorList>
    </citation>
    <scope>NUCLEOTIDE SEQUENCE [LARGE SCALE GENOMIC DNA]</scope>
    <source>
        <strain evidence="11 14">A4</strain>
        <strain evidence="10 15">BC-1</strain>
        <strain evidence="9 19">BC-23</strain>
        <strain evidence="8 13">NOV-27</strain>
        <strain evidence="7 16">NOV-5</strain>
        <strain evidence="5 17">NOV-71</strain>
        <strain evidence="3 12">NOV-9</strain>
        <strain evidence="6 20">ONT-3</strain>
        <strain evidence="4 18">SCRP245</strain>
    </source>
</reference>
<evidence type="ECO:0000313" key="9">
    <source>
        <dbReference type="EMBL" id="KAE9212920.1"/>
    </source>
</evidence>
<evidence type="ECO:0000313" key="10">
    <source>
        <dbReference type="EMBL" id="KAE9214979.1"/>
    </source>
</evidence>